<keyword evidence="3" id="KW-1185">Reference proteome</keyword>
<evidence type="ECO:0000313" key="2">
    <source>
        <dbReference type="EMBL" id="SFG06845.1"/>
    </source>
</evidence>
<dbReference type="RefSeq" id="WP_089752289.1">
    <property type="nucleotide sequence ID" value="NZ_FOOG01000021.1"/>
</dbReference>
<protein>
    <submittedName>
        <fullName evidence="2">Uncharacterized membrane protein</fullName>
    </submittedName>
</protein>
<name>A0A1I2NS80_9BACI</name>
<dbReference type="Pfam" id="PF10011">
    <property type="entry name" value="DUF2254"/>
    <property type="match status" value="1"/>
</dbReference>
<proteinExistence type="predicted"/>
<feature type="transmembrane region" description="Helical" evidence="1">
    <location>
        <begin position="108"/>
        <end position="128"/>
    </location>
</feature>
<organism evidence="2 3">
    <name type="scientific">Halobacillus alkaliphilus</name>
    <dbReference type="NCBI Taxonomy" id="396056"/>
    <lineage>
        <taxon>Bacteria</taxon>
        <taxon>Bacillati</taxon>
        <taxon>Bacillota</taxon>
        <taxon>Bacilli</taxon>
        <taxon>Bacillales</taxon>
        <taxon>Bacillaceae</taxon>
        <taxon>Halobacillus</taxon>
    </lineage>
</organism>
<evidence type="ECO:0000256" key="1">
    <source>
        <dbReference type="SAM" id="Phobius"/>
    </source>
</evidence>
<evidence type="ECO:0000313" key="3">
    <source>
        <dbReference type="Proteomes" id="UP000198897"/>
    </source>
</evidence>
<reference evidence="3" key="1">
    <citation type="submission" date="2016-10" db="EMBL/GenBank/DDBJ databases">
        <authorList>
            <person name="Varghese N."/>
            <person name="Submissions S."/>
        </authorList>
    </citation>
    <scope>NUCLEOTIDE SEQUENCE [LARGE SCALE GENOMIC DNA]</scope>
    <source>
        <strain evidence="3">FP5</strain>
    </source>
</reference>
<accession>A0A1I2NS80</accession>
<keyword evidence="1" id="KW-0812">Transmembrane</keyword>
<keyword evidence="1" id="KW-1133">Transmembrane helix</keyword>
<dbReference type="InterPro" id="IPR018723">
    <property type="entry name" value="DUF2254_membrane"/>
</dbReference>
<feature type="transmembrane region" description="Helical" evidence="1">
    <location>
        <begin position="20"/>
        <end position="41"/>
    </location>
</feature>
<feature type="transmembrane region" description="Helical" evidence="1">
    <location>
        <begin position="134"/>
        <end position="155"/>
    </location>
</feature>
<gene>
    <name evidence="2" type="ORF">SAMN05216353_12165</name>
</gene>
<keyword evidence="1" id="KW-0472">Membrane</keyword>
<dbReference type="EMBL" id="FOOG01000021">
    <property type="protein sequence ID" value="SFG06845.1"/>
    <property type="molecule type" value="Genomic_DNA"/>
</dbReference>
<dbReference type="Proteomes" id="UP000198897">
    <property type="component" value="Unassembled WGS sequence"/>
</dbReference>
<feature type="transmembrane region" description="Helical" evidence="1">
    <location>
        <begin position="61"/>
        <end position="87"/>
    </location>
</feature>
<dbReference type="AlphaFoldDB" id="A0A1I2NS80"/>
<sequence>MNREKIWVKVRDSFWFLPTLYSLISIISVILISFVDLWIVPQVQENIPKVFLTEKSVATTLYGSLITSILTMTTISFSTIMVVLTTYSTQFSPRTLQDFMKSRVTQHVLGVYSFGFIFALVNLLLLGGTDEKGMVSPFLTVVVSIICLGFFILFIHHSSRFLQVNNLIGDIRQNTSKIIANTFKEKSYTETTEWDEKDLESLKQNSEGVIFADKSGYLQGMQMALFIQWAVKNDLFIEVNTLIGDYVQKGMPLFYYWEGESSEEIKPEEALQYIIVGNERTDIQDIEFSIQKLVEIAVKAISPGINDPHTAVNCINRIGSLLAELGSVYEPIRYYADDDHNLRLKIEPRKFHDYLYTSFYQMRIYGSNDFSVMNGVIEALYKISVVHDNHIKEDVWRFGRYMMKAVDTKSMDQLDFEYFDKQAQKLASACNKTVQFPRPY</sequence>
<dbReference type="OrthoDB" id="2955631at2"/>